<protein>
    <submittedName>
        <fullName evidence="2">Uncharacterized protein</fullName>
    </submittedName>
</protein>
<proteinExistence type="predicted"/>
<dbReference type="EMBL" id="ML977056">
    <property type="protein sequence ID" value="KAF1948526.1"/>
    <property type="molecule type" value="Genomic_DNA"/>
</dbReference>
<name>A0A6A5TCP2_9PLEO</name>
<reference evidence="2" key="1">
    <citation type="journal article" date="2020" name="Stud. Mycol.">
        <title>101 Dothideomycetes genomes: a test case for predicting lifestyles and emergence of pathogens.</title>
        <authorList>
            <person name="Haridas S."/>
            <person name="Albert R."/>
            <person name="Binder M."/>
            <person name="Bloem J."/>
            <person name="Labutti K."/>
            <person name="Salamov A."/>
            <person name="Andreopoulos B."/>
            <person name="Baker S."/>
            <person name="Barry K."/>
            <person name="Bills G."/>
            <person name="Bluhm B."/>
            <person name="Cannon C."/>
            <person name="Castanera R."/>
            <person name="Culley D."/>
            <person name="Daum C."/>
            <person name="Ezra D."/>
            <person name="Gonzalez J."/>
            <person name="Henrissat B."/>
            <person name="Kuo A."/>
            <person name="Liang C."/>
            <person name="Lipzen A."/>
            <person name="Lutzoni F."/>
            <person name="Magnuson J."/>
            <person name="Mondo S."/>
            <person name="Nolan M."/>
            <person name="Ohm R."/>
            <person name="Pangilinan J."/>
            <person name="Park H.-J."/>
            <person name="Ramirez L."/>
            <person name="Alfaro M."/>
            <person name="Sun H."/>
            <person name="Tritt A."/>
            <person name="Yoshinaga Y."/>
            <person name="Zwiers L.-H."/>
            <person name="Turgeon B."/>
            <person name="Goodwin S."/>
            <person name="Spatafora J."/>
            <person name="Crous P."/>
            <person name="Grigoriev I."/>
        </authorList>
    </citation>
    <scope>NUCLEOTIDE SEQUENCE</scope>
    <source>
        <strain evidence="2">CBS 675.92</strain>
    </source>
</reference>
<keyword evidence="3" id="KW-1185">Reference proteome</keyword>
<evidence type="ECO:0000313" key="2">
    <source>
        <dbReference type="EMBL" id="KAF1948526.1"/>
    </source>
</evidence>
<dbReference type="AlphaFoldDB" id="A0A6A5TCP2"/>
<gene>
    <name evidence="2" type="ORF">CC80DRAFT_540934</name>
</gene>
<dbReference type="Proteomes" id="UP000800035">
    <property type="component" value="Unassembled WGS sequence"/>
</dbReference>
<accession>A0A6A5TCP2</accession>
<feature type="compositionally biased region" description="Low complexity" evidence="1">
    <location>
        <begin position="19"/>
        <end position="33"/>
    </location>
</feature>
<evidence type="ECO:0000256" key="1">
    <source>
        <dbReference type="SAM" id="MobiDB-lite"/>
    </source>
</evidence>
<evidence type="ECO:0000313" key="3">
    <source>
        <dbReference type="Proteomes" id="UP000800035"/>
    </source>
</evidence>
<organism evidence="2 3">
    <name type="scientific">Byssothecium circinans</name>
    <dbReference type="NCBI Taxonomy" id="147558"/>
    <lineage>
        <taxon>Eukaryota</taxon>
        <taxon>Fungi</taxon>
        <taxon>Dikarya</taxon>
        <taxon>Ascomycota</taxon>
        <taxon>Pezizomycotina</taxon>
        <taxon>Dothideomycetes</taxon>
        <taxon>Pleosporomycetidae</taxon>
        <taxon>Pleosporales</taxon>
        <taxon>Massarineae</taxon>
        <taxon>Massarinaceae</taxon>
        <taxon>Byssothecium</taxon>
    </lineage>
</organism>
<feature type="region of interest" description="Disordered" evidence="1">
    <location>
        <begin position="1"/>
        <end position="33"/>
    </location>
</feature>
<sequence>MAPSDSATPIAYPPPPQDSVTTTPLESSSPSSPTPLAFKIAATTIAGPWTPTLNADEYKKLLVRTPKVPGDRIKRAFDLDDVALSFLCWHLTQWAQKTGAFQLMQAEKEGSKNLSKIRDSYITQWLADVPCPRLRHAEVPAENRKQAAWHVWWKMQETARCPSKNGNLKMKQECIVKNEEGAGTSDARRGLAVDSRGATSSRIVSSIGSTEMNRAVTEPQREHPTKLKDGGILVKDEITKNTLCTIRIVDTFDPAMDDAEQRRIRRVAKKNDIVPYVVTLAGLQHQLNNSLVDFNLASSKLLNPMYNTLVEDDADLHALVIEMLRMRRRGDVEILLRTAPMRTPKRVRVIGPGSEGQESHDGESPRKKRKS</sequence>
<feature type="region of interest" description="Disordered" evidence="1">
    <location>
        <begin position="345"/>
        <end position="371"/>
    </location>
</feature>